<evidence type="ECO:0000256" key="10">
    <source>
        <dbReference type="SAM" id="MobiDB-lite"/>
    </source>
</evidence>
<dbReference type="SUPFAM" id="SSF57959">
    <property type="entry name" value="Leucine zipper domain"/>
    <property type="match status" value="1"/>
</dbReference>
<dbReference type="CDD" id="cd14687">
    <property type="entry name" value="bZIP_ATF2"/>
    <property type="match status" value="1"/>
</dbReference>
<comment type="subcellular location">
    <subcellularLocation>
        <location evidence="1 7">Nucleus</location>
    </subcellularLocation>
</comment>
<keyword evidence="6 7" id="KW-0539">Nucleus</keyword>
<keyword evidence="8" id="KW-0863">Zinc-finger</keyword>
<feature type="compositionally biased region" description="Low complexity" evidence="10">
    <location>
        <begin position="415"/>
        <end position="424"/>
    </location>
</feature>
<evidence type="ECO:0000256" key="2">
    <source>
        <dbReference type="ARBA" id="ARBA00023015"/>
    </source>
</evidence>
<comment type="similarity">
    <text evidence="7">Belongs to the bZIP family.</text>
</comment>
<feature type="compositionally biased region" description="Pro residues" evidence="10">
    <location>
        <begin position="280"/>
        <end position="296"/>
    </location>
</feature>
<keyword evidence="3 7" id="KW-0238">DNA-binding</keyword>
<dbReference type="PROSITE" id="PS50157">
    <property type="entry name" value="ZINC_FINGER_C2H2_2"/>
    <property type="match status" value="1"/>
</dbReference>
<dbReference type="GO" id="GO:0008270">
    <property type="term" value="F:zinc ion binding"/>
    <property type="evidence" value="ECO:0007669"/>
    <property type="project" value="UniProtKB-KW"/>
</dbReference>
<dbReference type="InterPro" id="IPR004827">
    <property type="entry name" value="bZIP"/>
</dbReference>
<feature type="region of interest" description="Disordered" evidence="10">
    <location>
        <begin position="228"/>
        <end position="354"/>
    </location>
</feature>
<evidence type="ECO:0000256" key="3">
    <source>
        <dbReference type="ARBA" id="ARBA00023125"/>
    </source>
</evidence>
<dbReference type="InterPro" id="IPR051027">
    <property type="entry name" value="bZIP_transcription_factors"/>
</dbReference>
<dbReference type="GO" id="GO:0003700">
    <property type="term" value="F:DNA-binding transcription factor activity"/>
    <property type="evidence" value="ECO:0007669"/>
    <property type="project" value="UniProtKB-UniRule"/>
</dbReference>
<evidence type="ECO:0000259" key="11">
    <source>
        <dbReference type="PROSITE" id="PS50157"/>
    </source>
</evidence>
<dbReference type="InterPro" id="IPR046347">
    <property type="entry name" value="bZIP_sf"/>
</dbReference>
<dbReference type="PIRSF" id="PIRSF003153">
    <property type="entry name" value="ATF2_CRE-BP1"/>
    <property type="match status" value="1"/>
</dbReference>
<evidence type="ECO:0000256" key="5">
    <source>
        <dbReference type="ARBA" id="ARBA00023163"/>
    </source>
</evidence>
<evidence type="ECO:0000313" key="14">
    <source>
        <dbReference type="Proteomes" id="UP001228049"/>
    </source>
</evidence>
<dbReference type="GO" id="GO:0005634">
    <property type="term" value="C:nucleus"/>
    <property type="evidence" value="ECO:0007669"/>
    <property type="project" value="UniProtKB-SubCell"/>
</dbReference>
<dbReference type="EMBL" id="JASDAP010000025">
    <property type="protein sequence ID" value="KAK1879870.1"/>
    <property type="molecule type" value="Genomic_DNA"/>
</dbReference>
<protein>
    <submittedName>
        <fullName evidence="13">Cyclic AMP-dependent transcription factor ATF-2</fullName>
    </submittedName>
</protein>
<dbReference type="GO" id="GO:0003677">
    <property type="term" value="F:DNA binding"/>
    <property type="evidence" value="ECO:0007669"/>
    <property type="project" value="UniProtKB-UniRule"/>
</dbReference>
<evidence type="ECO:0000256" key="4">
    <source>
        <dbReference type="ARBA" id="ARBA00023159"/>
    </source>
</evidence>
<evidence type="ECO:0000259" key="12">
    <source>
        <dbReference type="PROSITE" id="PS50217"/>
    </source>
</evidence>
<dbReference type="InterPro" id="IPR036236">
    <property type="entry name" value="Znf_C2H2_sf"/>
</dbReference>
<dbReference type="SMART" id="SM00338">
    <property type="entry name" value="BRLZ"/>
    <property type="match status" value="1"/>
</dbReference>
<evidence type="ECO:0000313" key="13">
    <source>
        <dbReference type="EMBL" id="KAK1879870.1"/>
    </source>
</evidence>
<keyword evidence="9" id="KW-0175">Coiled coil</keyword>
<dbReference type="Proteomes" id="UP001228049">
    <property type="component" value="Unassembled WGS sequence"/>
</dbReference>
<feature type="coiled-coil region" evidence="9">
    <location>
        <begin position="359"/>
        <end position="393"/>
    </location>
</feature>
<evidence type="ECO:0000256" key="7">
    <source>
        <dbReference type="PIRNR" id="PIRNR003153"/>
    </source>
</evidence>
<gene>
    <name evidence="13" type="ORF">KUDE01_025402</name>
</gene>
<dbReference type="Gene3D" id="1.20.5.170">
    <property type="match status" value="1"/>
</dbReference>
<sequence length="460" mass="50694">MNDKQDRPYMCGAPGCSQRFQLEEHLTIHGRKHEMSLKFSSIKADLPFADQTPTPTRFLQNCEEVGLFKEIEEEFLQAQEEEKSKQTLPHNGPSCMNHCSLNAQQALSSPQSGSVITQAPSALTHSGPVPGSLSSLLHMRNRHRQPLPASLPGTLPDPAMQGAAAQHMPMEKQMSCVMGLPGPGHNHACSSPQRSKQTLGHHFQQHHPAMVGINNPVTAMDHMMEMMSQRHQAPPLQHHPHPPHHPQLPAPPITFQQRCHAPPPQHMGSPHSLHQQAHQAPPPHLHQGSPPAPPLSIPSQLSPVAQQMHPSHSQHSMQADSSHRRRRTADQDPDQRRQKFLERNRAAATRCRQKRKVWVSSLEKKAEELTHTNLQLQNEVTSLRSEVGQLKEILLTHKDCPVTARQRESQGYPTAGVSPAGSPIPAGPGPHLQAVQHNSISTSSAAEGMTGHDPTPGLQR</sequence>
<proteinExistence type="inferred from homology"/>
<feature type="compositionally biased region" description="Basic and acidic residues" evidence="10">
    <location>
        <begin position="328"/>
        <end position="345"/>
    </location>
</feature>
<evidence type="ECO:0000256" key="1">
    <source>
        <dbReference type="ARBA" id="ARBA00004123"/>
    </source>
</evidence>
<organism evidence="13 14">
    <name type="scientific">Dissostichus eleginoides</name>
    <name type="common">Patagonian toothfish</name>
    <name type="synonym">Dissostichus amissus</name>
    <dbReference type="NCBI Taxonomy" id="100907"/>
    <lineage>
        <taxon>Eukaryota</taxon>
        <taxon>Metazoa</taxon>
        <taxon>Chordata</taxon>
        <taxon>Craniata</taxon>
        <taxon>Vertebrata</taxon>
        <taxon>Euteleostomi</taxon>
        <taxon>Actinopterygii</taxon>
        <taxon>Neopterygii</taxon>
        <taxon>Teleostei</taxon>
        <taxon>Neoteleostei</taxon>
        <taxon>Acanthomorphata</taxon>
        <taxon>Eupercaria</taxon>
        <taxon>Perciformes</taxon>
        <taxon>Notothenioidei</taxon>
        <taxon>Nototheniidae</taxon>
        <taxon>Dissostichus</taxon>
    </lineage>
</organism>
<accession>A0AAD9BA11</accession>
<feature type="domain" description="BZIP" evidence="12">
    <location>
        <begin position="334"/>
        <end position="397"/>
    </location>
</feature>
<keyword evidence="8" id="KW-0862">Zinc</keyword>
<dbReference type="PROSITE" id="PS00028">
    <property type="entry name" value="ZINC_FINGER_C2H2_1"/>
    <property type="match status" value="1"/>
</dbReference>
<name>A0AAD9BA11_DISEL</name>
<feature type="region of interest" description="Disordered" evidence="10">
    <location>
        <begin position="405"/>
        <end position="460"/>
    </location>
</feature>
<dbReference type="InterPro" id="IPR016378">
    <property type="entry name" value="TF_CRE-BP1-typ"/>
</dbReference>
<dbReference type="Pfam" id="PF00170">
    <property type="entry name" value="bZIP_1"/>
    <property type="match status" value="1"/>
</dbReference>
<dbReference type="PROSITE" id="PS50217">
    <property type="entry name" value="BZIP"/>
    <property type="match status" value="1"/>
</dbReference>
<feature type="compositionally biased region" description="Polar residues" evidence="10">
    <location>
        <begin position="297"/>
        <end position="320"/>
    </location>
</feature>
<evidence type="ECO:0000256" key="6">
    <source>
        <dbReference type="ARBA" id="ARBA00023242"/>
    </source>
</evidence>
<keyword evidence="8" id="KW-0479">Metal-binding</keyword>
<dbReference type="AlphaFoldDB" id="A0AAD9BA11"/>
<dbReference type="FunFam" id="1.20.5.170:FF:000010">
    <property type="entry name" value="Cyclic AMP-dependent transcription factor ATF-2"/>
    <property type="match status" value="1"/>
</dbReference>
<evidence type="ECO:0000256" key="8">
    <source>
        <dbReference type="PROSITE-ProRule" id="PRU00042"/>
    </source>
</evidence>
<dbReference type="PROSITE" id="PS00036">
    <property type="entry name" value="BZIP_BASIC"/>
    <property type="match status" value="1"/>
</dbReference>
<keyword evidence="5 7" id="KW-0804">Transcription</keyword>
<feature type="compositionally biased region" description="Polar residues" evidence="10">
    <location>
        <begin position="435"/>
        <end position="445"/>
    </location>
</feature>
<dbReference type="PANTHER" id="PTHR19304">
    <property type="entry name" value="CYCLIC-AMP RESPONSE ELEMENT BINDING PROTEIN"/>
    <property type="match status" value="1"/>
</dbReference>
<feature type="domain" description="C2H2-type" evidence="11">
    <location>
        <begin position="9"/>
        <end position="33"/>
    </location>
</feature>
<comment type="caution">
    <text evidence="13">The sequence shown here is derived from an EMBL/GenBank/DDBJ whole genome shotgun (WGS) entry which is preliminary data.</text>
</comment>
<keyword evidence="4 7" id="KW-0010">Activator</keyword>
<dbReference type="InterPro" id="IPR013087">
    <property type="entry name" value="Znf_C2H2_type"/>
</dbReference>
<keyword evidence="14" id="KW-1185">Reference proteome</keyword>
<evidence type="ECO:0000256" key="9">
    <source>
        <dbReference type="SAM" id="Coils"/>
    </source>
</evidence>
<dbReference type="SUPFAM" id="SSF57667">
    <property type="entry name" value="beta-beta-alpha zinc fingers"/>
    <property type="match status" value="1"/>
</dbReference>
<keyword evidence="2 7" id="KW-0805">Transcription regulation</keyword>
<reference evidence="13" key="1">
    <citation type="submission" date="2023-04" db="EMBL/GenBank/DDBJ databases">
        <title>Chromosome-level genome of Chaenocephalus aceratus.</title>
        <authorList>
            <person name="Park H."/>
        </authorList>
    </citation>
    <scope>NUCLEOTIDE SEQUENCE</scope>
    <source>
        <strain evidence="13">DE</strain>
        <tissue evidence="13">Muscle</tissue>
    </source>
</reference>
<dbReference type="Gene3D" id="3.30.160.60">
    <property type="entry name" value="Classic Zinc Finger"/>
    <property type="match status" value="1"/>
</dbReference>